<comment type="caution">
    <text evidence="3">The sequence shown here is derived from an EMBL/GenBank/DDBJ whole genome shotgun (WGS) entry which is preliminary data.</text>
</comment>
<accession>A0A1F8CUI0</accession>
<protein>
    <submittedName>
        <fullName evidence="3">Uncharacterized protein</fullName>
    </submittedName>
</protein>
<feature type="transmembrane region" description="Helical" evidence="2">
    <location>
        <begin position="56"/>
        <end position="77"/>
    </location>
</feature>
<name>A0A1F8CUI0_9BACT</name>
<feature type="region of interest" description="Disordered" evidence="1">
    <location>
        <begin position="1"/>
        <end position="47"/>
    </location>
</feature>
<gene>
    <name evidence="3" type="ORF">A2382_04885</name>
</gene>
<dbReference type="EMBL" id="MGHY01000005">
    <property type="protein sequence ID" value="OGM79993.1"/>
    <property type="molecule type" value="Genomic_DNA"/>
</dbReference>
<evidence type="ECO:0000256" key="2">
    <source>
        <dbReference type="SAM" id="Phobius"/>
    </source>
</evidence>
<proteinExistence type="predicted"/>
<sequence>MKPTSANQPFPVPEAVNDTSPFAPQPVNPDLIATTNSKSENTENIRKPNSKNRFRIAVGTLAVFIVTAGIVSATYLMNQTNLFRLSRAANCIQWTTVTGSFTIDSGCEERVYIHRAPANGKKTDGQCVGTTAPSQPAPETLSPGTYNPSQMGPCDYCVQVDSADNDTGGTAQYTGECPIATAKPELSCNDTCTNDNECRTIGNLYFCEPQTKRCRHILYPEQSNCQPICNSECIRDNECSTVNSNWTCEGETLRDPISNSTPGNCRLATNLSSTTCEPPAIVYECNSTCTTPEQCTNALGASYTCDTTSQKCRLESNLTSESCQPAAIVYQCNSSCTTPEQCTGALGTEYVCDTTSQTCRLGSNPTSDTCTPAVDETFACQCLDLRVYDSSWTLLNPAALASLQSGTKIMIAAIGVSDNPEITMARFSVNSGDWLETSQFREISNGSGANINEFYVEYAIPDVPAGQASFTISIRGQLYHPDFGWF</sequence>
<organism evidence="3 4">
    <name type="scientific">Candidatus Woesebacteria bacterium RIFOXYB1_FULL_38_16</name>
    <dbReference type="NCBI Taxonomy" id="1802538"/>
    <lineage>
        <taxon>Bacteria</taxon>
        <taxon>Candidatus Woeseibacteriota</taxon>
    </lineage>
</organism>
<evidence type="ECO:0000256" key="1">
    <source>
        <dbReference type="SAM" id="MobiDB-lite"/>
    </source>
</evidence>
<reference evidence="3 4" key="1">
    <citation type="journal article" date="2016" name="Nat. Commun.">
        <title>Thousands of microbial genomes shed light on interconnected biogeochemical processes in an aquifer system.</title>
        <authorList>
            <person name="Anantharaman K."/>
            <person name="Brown C.T."/>
            <person name="Hug L.A."/>
            <person name="Sharon I."/>
            <person name="Castelle C.J."/>
            <person name="Probst A.J."/>
            <person name="Thomas B.C."/>
            <person name="Singh A."/>
            <person name="Wilkins M.J."/>
            <person name="Karaoz U."/>
            <person name="Brodie E.L."/>
            <person name="Williams K.H."/>
            <person name="Hubbard S.S."/>
            <person name="Banfield J.F."/>
        </authorList>
    </citation>
    <scope>NUCLEOTIDE SEQUENCE [LARGE SCALE GENOMIC DNA]</scope>
</reference>
<dbReference type="Proteomes" id="UP000178999">
    <property type="component" value="Unassembled WGS sequence"/>
</dbReference>
<keyword evidence="2" id="KW-0472">Membrane</keyword>
<evidence type="ECO:0000313" key="4">
    <source>
        <dbReference type="Proteomes" id="UP000178999"/>
    </source>
</evidence>
<keyword evidence="2" id="KW-1133">Transmembrane helix</keyword>
<dbReference type="STRING" id="1802538.A2382_04885"/>
<keyword evidence="2" id="KW-0812">Transmembrane</keyword>
<evidence type="ECO:0000313" key="3">
    <source>
        <dbReference type="EMBL" id="OGM79993.1"/>
    </source>
</evidence>
<dbReference type="AlphaFoldDB" id="A0A1F8CUI0"/>